<dbReference type="GeneID" id="5228540"/>
<evidence type="ECO:0000313" key="1">
    <source>
        <dbReference type="EMBL" id="ABO70859.1"/>
    </source>
</evidence>
<name>A6MVQ7_RHDSA</name>
<gene>
    <name evidence="1" type="primary">orf146</name>
</gene>
<sequence length="146" mass="17229">MTLYKKCLVLSTEALVGENNLLQQKSWLDTALVLSKMKIFYKIRQDENESLFDISNYLIDTNTNKNLYPLIGLEILYLINFKKKFTQKNMNRIIENYFKIVFFSIRKKINMVTAPTPVIDDFNYLTTLSLSNLYTISKFNYDHKDA</sequence>
<keyword evidence="1" id="KW-0934">Plastid</keyword>
<dbReference type="AlphaFoldDB" id="A6MVQ7"/>
<keyword evidence="1" id="KW-0150">Chloroplast</keyword>
<proteinExistence type="predicted"/>
<reference evidence="1" key="1">
    <citation type="journal article" date="2007" name="Mol. Biol. Evol.">
        <title>Plastid genome sequence of the cryptophyte alga Rhodomonas salina CCMP1319: lateral transfer of putative DNA replication machinery and a test of chromist plastid phylogeny.</title>
        <authorList>
            <person name="Khan H."/>
            <person name="Parks N."/>
            <person name="Kozera C."/>
            <person name="Curtis B.A."/>
            <person name="Parsons B."/>
            <person name="Bowman S."/>
            <person name="Archibald J.M."/>
        </authorList>
    </citation>
    <scope>NUCLEOTIDE SEQUENCE [LARGE SCALE GENOMIC DNA]</scope>
    <source>
        <strain evidence="1">CCMP1319</strain>
    </source>
</reference>
<dbReference type="RefSeq" id="YP_001293486.1">
    <property type="nucleotide sequence ID" value="NC_009573.1"/>
</dbReference>
<protein>
    <submittedName>
        <fullName evidence="1">ORF146</fullName>
    </submittedName>
</protein>
<accession>A6MVQ7</accession>
<organism evidence="1">
    <name type="scientific">Rhodomonas salina</name>
    <name type="common">Pyrenomonas salina</name>
    <dbReference type="NCBI Taxonomy" id="3034"/>
    <lineage>
        <taxon>Eukaryota</taxon>
        <taxon>Cryptophyceae</taxon>
        <taxon>Pyrenomonadales</taxon>
        <taxon>Pyrenomonadaceae</taxon>
        <taxon>Rhodomonas</taxon>
    </lineage>
</organism>
<geneLocation type="chloroplast" evidence="1"/>
<dbReference type="EMBL" id="EF508371">
    <property type="protein sequence ID" value="ABO70859.1"/>
    <property type="molecule type" value="Genomic_DNA"/>
</dbReference>